<gene>
    <name evidence="2" type="ORF">S01H1_22585</name>
</gene>
<name>X0T9E7_9ZZZZ</name>
<dbReference type="AlphaFoldDB" id="X0T9E7"/>
<reference evidence="2" key="1">
    <citation type="journal article" date="2014" name="Front. Microbiol.">
        <title>High frequency of phylogenetically diverse reductive dehalogenase-homologous genes in deep subseafloor sedimentary metagenomes.</title>
        <authorList>
            <person name="Kawai M."/>
            <person name="Futagami T."/>
            <person name="Toyoda A."/>
            <person name="Takaki Y."/>
            <person name="Nishi S."/>
            <person name="Hori S."/>
            <person name="Arai W."/>
            <person name="Tsubouchi T."/>
            <person name="Morono Y."/>
            <person name="Uchiyama I."/>
            <person name="Ito T."/>
            <person name="Fujiyama A."/>
            <person name="Inagaki F."/>
            <person name="Takami H."/>
        </authorList>
    </citation>
    <scope>NUCLEOTIDE SEQUENCE</scope>
    <source>
        <strain evidence="2">Expedition CK06-06</strain>
    </source>
</reference>
<sequence>EKRAAQIEAKSQQDAQVLLMAQQRLAERGQRWDEYTQAVLTVQQKAQKRKQIVTLLTYGLPLLAGVFLLIAVRMPKRKKRRKGKKK</sequence>
<proteinExistence type="predicted"/>
<evidence type="ECO:0000313" key="2">
    <source>
        <dbReference type="EMBL" id="GAF90103.1"/>
    </source>
</evidence>
<organism evidence="2">
    <name type="scientific">marine sediment metagenome</name>
    <dbReference type="NCBI Taxonomy" id="412755"/>
    <lineage>
        <taxon>unclassified sequences</taxon>
        <taxon>metagenomes</taxon>
        <taxon>ecological metagenomes</taxon>
    </lineage>
</organism>
<protein>
    <submittedName>
        <fullName evidence="2">Uncharacterized protein</fullName>
    </submittedName>
</protein>
<accession>X0T9E7</accession>
<dbReference type="EMBL" id="BARS01012781">
    <property type="protein sequence ID" value="GAF90103.1"/>
    <property type="molecule type" value="Genomic_DNA"/>
</dbReference>
<evidence type="ECO:0000256" key="1">
    <source>
        <dbReference type="SAM" id="Phobius"/>
    </source>
</evidence>
<keyword evidence="1" id="KW-0812">Transmembrane</keyword>
<feature type="non-terminal residue" evidence="2">
    <location>
        <position position="1"/>
    </location>
</feature>
<comment type="caution">
    <text evidence="2">The sequence shown here is derived from an EMBL/GenBank/DDBJ whole genome shotgun (WGS) entry which is preliminary data.</text>
</comment>
<keyword evidence="1" id="KW-0472">Membrane</keyword>
<feature type="transmembrane region" description="Helical" evidence="1">
    <location>
        <begin position="52"/>
        <end position="72"/>
    </location>
</feature>
<keyword evidence="1" id="KW-1133">Transmembrane helix</keyword>